<evidence type="ECO:0000256" key="1">
    <source>
        <dbReference type="SAM" id="Phobius"/>
    </source>
</evidence>
<keyword evidence="3" id="KW-1185">Reference proteome</keyword>
<dbReference type="Proteomes" id="UP001199260">
    <property type="component" value="Unassembled WGS sequence"/>
</dbReference>
<feature type="transmembrane region" description="Helical" evidence="1">
    <location>
        <begin position="54"/>
        <end position="81"/>
    </location>
</feature>
<evidence type="ECO:0000313" key="2">
    <source>
        <dbReference type="EMBL" id="MCD2166682.1"/>
    </source>
</evidence>
<protein>
    <recommendedName>
        <fullName evidence="4">MFS transporter</fullName>
    </recommendedName>
</protein>
<evidence type="ECO:0008006" key="4">
    <source>
        <dbReference type="Google" id="ProtNLM"/>
    </source>
</evidence>
<keyword evidence="1" id="KW-1133">Transmembrane helix</keyword>
<gene>
    <name evidence="2" type="ORF">LPW39_16280</name>
</gene>
<reference evidence="2 3" key="1">
    <citation type="submission" date="2021-11" db="EMBL/GenBank/DDBJ databases">
        <title>Genome sequence.</title>
        <authorList>
            <person name="Sun Q."/>
        </authorList>
    </citation>
    <scope>NUCLEOTIDE SEQUENCE [LARGE SCALE GENOMIC DNA]</scope>
    <source>
        <strain evidence="2 3">KCTC 12005</strain>
    </source>
</reference>
<dbReference type="AlphaFoldDB" id="A0AAW4XZ78"/>
<feature type="transmembrane region" description="Helical" evidence="1">
    <location>
        <begin position="121"/>
        <end position="137"/>
    </location>
</feature>
<keyword evidence="1" id="KW-0472">Membrane</keyword>
<dbReference type="EMBL" id="JAJNCT010000021">
    <property type="protein sequence ID" value="MCD2166682.1"/>
    <property type="molecule type" value="Genomic_DNA"/>
</dbReference>
<name>A0AAW4XZ78_9BURK</name>
<evidence type="ECO:0000313" key="3">
    <source>
        <dbReference type="Proteomes" id="UP001199260"/>
    </source>
</evidence>
<organism evidence="2 3">
    <name type="scientific">Comamonas koreensis</name>
    <dbReference type="NCBI Taxonomy" id="160825"/>
    <lineage>
        <taxon>Bacteria</taxon>
        <taxon>Pseudomonadati</taxon>
        <taxon>Pseudomonadota</taxon>
        <taxon>Betaproteobacteria</taxon>
        <taxon>Burkholderiales</taxon>
        <taxon>Comamonadaceae</taxon>
        <taxon>Comamonas</taxon>
    </lineage>
</organism>
<comment type="caution">
    <text evidence="2">The sequence shown here is derived from an EMBL/GenBank/DDBJ whole genome shotgun (WGS) entry which is preliminary data.</text>
</comment>
<dbReference type="RefSeq" id="WP_230777474.1">
    <property type="nucleotide sequence ID" value="NZ_JAJNCT010000021.1"/>
</dbReference>
<feature type="transmembrane region" description="Helical" evidence="1">
    <location>
        <begin position="143"/>
        <end position="163"/>
    </location>
</feature>
<feature type="transmembrane region" description="Helical" evidence="1">
    <location>
        <begin position="87"/>
        <end position="109"/>
    </location>
</feature>
<sequence length="167" mass="18879">MADKQVFKTDWWRPQNEVDAFRSNRPPPHLMHARPGRHNEARATEMIFNIDLKAILIAFALSYGAITLVLQKITFALLTALLPDTPFYGFAPVFLVVLFLLFPPVLSGYVVAKLARNRPQLHVLLSGLLGAALYAIFSKSNALIWSLIPLVLTWLGFAVFVWLNKRH</sequence>
<keyword evidence="1" id="KW-0812">Transmembrane</keyword>
<proteinExistence type="predicted"/>
<accession>A0AAW4XZ78</accession>